<evidence type="ECO:0000313" key="1">
    <source>
        <dbReference type="EMBL" id="KAL3307732.1"/>
    </source>
</evidence>
<evidence type="ECO:0000313" key="2">
    <source>
        <dbReference type="Proteomes" id="UP001626550"/>
    </source>
</evidence>
<sequence>MENILGELRARETPDVSERDCIPSDDQLRTLLAEILLAGSIEECLPATLAENSWQYHLVRLLKLMHNTATIPLFETPEQLHRIQERLRVIDESFKLNLPGSEPEFDQLIRLGKAVANGHEKVDRIKTAVDGSSTSSVEWHCLLAVKAGQGFIDRMVELKEMETVLVPDIVEAEMPPRVLLKNILLACPIREIFWPSVWNNAELKEWQTLLIELLRHLHKISNSDFVANLEQIKKDVIEIMKEVNHDLMDNHAIHAKKVDLEKLRSMGQMASFKNLAEIHYTVAHIEFTENLCACFSTVKYDQPVLHTYRCLLAATAGESYLRNNSG</sequence>
<organism evidence="1 2">
    <name type="scientific">Cichlidogyrus casuarinus</name>
    <dbReference type="NCBI Taxonomy" id="1844966"/>
    <lineage>
        <taxon>Eukaryota</taxon>
        <taxon>Metazoa</taxon>
        <taxon>Spiralia</taxon>
        <taxon>Lophotrochozoa</taxon>
        <taxon>Platyhelminthes</taxon>
        <taxon>Monogenea</taxon>
        <taxon>Monopisthocotylea</taxon>
        <taxon>Dactylogyridea</taxon>
        <taxon>Ancyrocephalidae</taxon>
        <taxon>Cichlidogyrus</taxon>
    </lineage>
</organism>
<dbReference type="Proteomes" id="UP001626550">
    <property type="component" value="Unassembled WGS sequence"/>
</dbReference>
<comment type="caution">
    <text evidence="1">The sequence shown here is derived from an EMBL/GenBank/DDBJ whole genome shotgun (WGS) entry which is preliminary data.</text>
</comment>
<keyword evidence="2" id="KW-1185">Reference proteome</keyword>
<feature type="non-terminal residue" evidence="1">
    <location>
        <position position="326"/>
    </location>
</feature>
<accession>A0ABD2PLL4</accession>
<gene>
    <name evidence="1" type="ORF">Ciccas_013749</name>
</gene>
<evidence type="ECO:0008006" key="3">
    <source>
        <dbReference type="Google" id="ProtNLM"/>
    </source>
</evidence>
<dbReference type="AlphaFoldDB" id="A0ABD2PLL4"/>
<reference evidence="1 2" key="1">
    <citation type="submission" date="2024-11" db="EMBL/GenBank/DDBJ databases">
        <title>Adaptive evolution of stress response genes in parasites aligns with host niche diversity.</title>
        <authorList>
            <person name="Hahn C."/>
            <person name="Resl P."/>
        </authorList>
    </citation>
    <scope>NUCLEOTIDE SEQUENCE [LARGE SCALE GENOMIC DNA]</scope>
    <source>
        <strain evidence="1">EGGRZ-B1_66</strain>
        <tissue evidence="1">Body</tissue>
    </source>
</reference>
<name>A0ABD2PLL4_9PLAT</name>
<proteinExistence type="predicted"/>
<protein>
    <recommendedName>
        <fullName evidence="3">Dynein heavy chain tail domain-containing protein</fullName>
    </recommendedName>
</protein>
<dbReference type="EMBL" id="JBJKFK010006624">
    <property type="protein sequence ID" value="KAL3307732.1"/>
    <property type="molecule type" value="Genomic_DNA"/>
</dbReference>